<dbReference type="AlphaFoldDB" id="A0A1H0P9K5"/>
<evidence type="ECO:0000313" key="2">
    <source>
        <dbReference type="EMBL" id="SDP01339.1"/>
    </source>
</evidence>
<sequence length="150" mass="15019">MSPSSRKKVLVKRSLALRLALVVTVGVLLAGCAPAASDTPVAPAADAPSPAASVDDQAFAPTVVSPEDLDGKDATVKIGTSLVLAVPDGTEAEWTGSTADVAIADFSPGGPSEGSVFRPGFLPHEIGQTAATLTGPDGKTLRFTLSVIAP</sequence>
<evidence type="ECO:0000256" key="1">
    <source>
        <dbReference type="SAM" id="SignalP"/>
    </source>
</evidence>
<feature type="signal peptide" evidence="1">
    <location>
        <begin position="1"/>
        <end position="35"/>
    </location>
</feature>
<accession>A0A1H0P9K5</accession>
<feature type="chain" id="PRO_5010259861" evidence="1">
    <location>
        <begin position="36"/>
        <end position="150"/>
    </location>
</feature>
<organism evidence="2 3">
    <name type="scientific">Microbacterium testaceum (strain StLB037)</name>
    <dbReference type="NCBI Taxonomy" id="979556"/>
    <lineage>
        <taxon>Bacteria</taxon>
        <taxon>Bacillati</taxon>
        <taxon>Actinomycetota</taxon>
        <taxon>Actinomycetes</taxon>
        <taxon>Micrococcales</taxon>
        <taxon>Microbacteriaceae</taxon>
        <taxon>Microbacterium</taxon>
    </lineage>
</organism>
<dbReference type="Proteomes" id="UP000186456">
    <property type="component" value="Unassembled WGS sequence"/>
</dbReference>
<dbReference type="PROSITE" id="PS51257">
    <property type="entry name" value="PROKAR_LIPOPROTEIN"/>
    <property type="match status" value="1"/>
</dbReference>
<protein>
    <submittedName>
        <fullName evidence="2">Uncharacterized protein</fullName>
    </submittedName>
</protein>
<proteinExistence type="predicted"/>
<name>A0A1H0P9K5_MICTS</name>
<dbReference type="EMBL" id="FNJN01000003">
    <property type="protein sequence ID" value="SDP01339.1"/>
    <property type="molecule type" value="Genomic_DNA"/>
</dbReference>
<reference evidence="2 3" key="1">
    <citation type="submission" date="2016-10" db="EMBL/GenBank/DDBJ databases">
        <authorList>
            <person name="de Groot N.N."/>
        </authorList>
    </citation>
    <scope>NUCLEOTIDE SEQUENCE [LARGE SCALE GENOMIC DNA]</scope>
    <source>
        <strain evidence="2 3">StLB037</strain>
    </source>
</reference>
<keyword evidence="1" id="KW-0732">Signal</keyword>
<evidence type="ECO:0000313" key="3">
    <source>
        <dbReference type="Proteomes" id="UP000186456"/>
    </source>
</evidence>
<gene>
    <name evidence="2" type="ORF">SAMN04487788_1827</name>
</gene>